<dbReference type="CDD" id="cd00067">
    <property type="entry name" value="GAL4"/>
    <property type="match status" value="1"/>
</dbReference>
<dbReference type="Gene3D" id="4.10.240.10">
    <property type="entry name" value="Zn(2)-C6 fungal-type DNA-binding domain"/>
    <property type="match status" value="1"/>
</dbReference>
<dbReference type="CDD" id="cd12148">
    <property type="entry name" value="fungal_TF_MHR"/>
    <property type="match status" value="1"/>
</dbReference>
<feature type="compositionally biased region" description="Polar residues" evidence="2">
    <location>
        <begin position="643"/>
        <end position="663"/>
    </location>
</feature>
<dbReference type="PANTHER" id="PTHR47840">
    <property type="entry name" value="ZN(II)2CYS6 TRANSCRIPTION FACTOR (EUROFUNG)-RELATED"/>
    <property type="match status" value="1"/>
</dbReference>
<dbReference type="RefSeq" id="XP_007676356.1">
    <property type="nucleotide sequence ID" value="XM_007678166.1"/>
</dbReference>
<sequence>MLAVCGFANGYTLRFHSCVECRQRKIRCLWPSEDAEVCNNCLEKRRRCVPQQVLSKDPGALRLTSRDRIAKLESNVSSLWKLVRSLENRLAAHDGHHPNPTVEPDAVVEHMAEAGYDTESSDETSAANQPTHLRQLFQDGPLDWKEHPAPDTPQRLMRHASVGRQQRARGALRKILPSREEAAAIADQSTTWIGLNESLFSIGHIPADKAAISRRWESAHEDSAEPTEIAMLLLTLALTAVQMPADAMPKSPIGLMHGHDFVHSVSDAVESLIVQDDTLAASIDGLEVSIIWARLQLVVGKISKMWLTLRRVVALAELIGLPRASNKVPASMAPTPPEDGARKAEAAMTWRAICVVDRLCAMMFNLPSGTTNYPLITDEPVIQDGELVPRLYMAQLADISIGVQDIDHLYASGISSAELCDKVLKVDQQLRHLASLAPPAFWAQDADVLTPSSILHQFHRYLTARTHIQLALKNGAGSQYAYSYVVCSEACTTYARRYTTVRRLLPRGFFASRVLDLQALTAAVFLVHKRHLPQVTMGMPSIQNSAEDAELIEQVIQTMEDAAPHAGGDYARQAAQTLRSMNALLDDTNSMNSGDEPHTLTMRVPLLGRVHVSRRPLPRSSDGVLVDQQAGPSQIQLDGMPSAQHNTLGYSLPQQPQPVSNVYNGSESMPWSMEISDVLPFLADSNLGADQWLPLGDGLGASL</sequence>
<keyword evidence="1" id="KW-0539">Nucleus</keyword>
<dbReference type="HOGENOM" id="CLU_004804_2_3_1"/>
<organism evidence="4 5">
    <name type="scientific">Baudoinia panamericana (strain UAMH 10762)</name>
    <name type="common">Angels' share fungus</name>
    <name type="synonym">Baudoinia compniacensis (strain UAMH 10762)</name>
    <dbReference type="NCBI Taxonomy" id="717646"/>
    <lineage>
        <taxon>Eukaryota</taxon>
        <taxon>Fungi</taxon>
        <taxon>Dikarya</taxon>
        <taxon>Ascomycota</taxon>
        <taxon>Pezizomycotina</taxon>
        <taxon>Dothideomycetes</taxon>
        <taxon>Dothideomycetidae</taxon>
        <taxon>Mycosphaerellales</taxon>
        <taxon>Teratosphaeriaceae</taxon>
        <taxon>Baudoinia</taxon>
    </lineage>
</organism>
<dbReference type="eggNOG" id="ENOG502SKTD">
    <property type="taxonomic scope" value="Eukaryota"/>
</dbReference>
<evidence type="ECO:0000313" key="5">
    <source>
        <dbReference type="Proteomes" id="UP000011761"/>
    </source>
</evidence>
<dbReference type="KEGG" id="bcom:BAUCODRAFT_464900"/>
<keyword evidence="5" id="KW-1185">Reference proteome</keyword>
<evidence type="ECO:0000259" key="3">
    <source>
        <dbReference type="PROSITE" id="PS50048"/>
    </source>
</evidence>
<feature type="region of interest" description="Disordered" evidence="2">
    <location>
        <begin position="638"/>
        <end position="663"/>
    </location>
</feature>
<dbReference type="EMBL" id="KB445555">
    <property type="protein sequence ID" value="EMC96144.1"/>
    <property type="molecule type" value="Genomic_DNA"/>
</dbReference>
<accession>M2NAI4</accession>
<dbReference type="InterPro" id="IPR001138">
    <property type="entry name" value="Zn2Cys6_DnaBD"/>
</dbReference>
<dbReference type="InterPro" id="IPR036864">
    <property type="entry name" value="Zn2-C6_fun-type_DNA-bd_sf"/>
</dbReference>
<evidence type="ECO:0000256" key="1">
    <source>
        <dbReference type="ARBA" id="ARBA00023242"/>
    </source>
</evidence>
<reference evidence="4 5" key="1">
    <citation type="journal article" date="2012" name="PLoS Pathog.">
        <title>Diverse lifestyles and strategies of plant pathogenesis encoded in the genomes of eighteen Dothideomycetes fungi.</title>
        <authorList>
            <person name="Ohm R.A."/>
            <person name="Feau N."/>
            <person name="Henrissat B."/>
            <person name="Schoch C.L."/>
            <person name="Horwitz B.A."/>
            <person name="Barry K.W."/>
            <person name="Condon B.J."/>
            <person name="Copeland A.C."/>
            <person name="Dhillon B."/>
            <person name="Glaser F."/>
            <person name="Hesse C.N."/>
            <person name="Kosti I."/>
            <person name="LaButti K."/>
            <person name="Lindquist E.A."/>
            <person name="Lucas S."/>
            <person name="Salamov A.A."/>
            <person name="Bradshaw R.E."/>
            <person name="Ciuffetti L."/>
            <person name="Hamelin R.C."/>
            <person name="Kema G.H.J."/>
            <person name="Lawrence C."/>
            <person name="Scott J.A."/>
            <person name="Spatafora J.W."/>
            <person name="Turgeon B.G."/>
            <person name="de Wit P.J.G.M."/>
            <person name="Zhong S."/>
            <person name="Goodwin S.B."/>
            <person name="Grigoriev I.V."/>
        </authorList>
    </citation>
    <scope>NUCLEOTIDE SEQUENCE [LARGE SCALE GENOMIC DNA]</scope>
    <source>
        <strain evidence="4 5">UAMH 10762</strain>
    </source>
</reference>
<name>M2NAI4_BAUPA</name>
<dbReference type="Proteomes" id="UP000011761">
    <property type="component" value="Unassembled WGS sequence"/>
</dbReference>
<dbReference type="GO" id="GO:0008270">
    <property type="term" value="F:zinc ion binding"/>
    <property type="evidence" value="ECO:0007669"/>
    <property type="project" value="InterPro"/>
</dbReference>
<dbReference type="GeneID" id="19114598"/>
<dbReference type="PROSITE" id="PS00463">
    <property type="entry name" value="ZN2_CY6_FUNGAL_1"/>
    <property type="match status" value="1"/>
</dbReference>
<evidence type="ECO:0000256" key="2">
    <source>
        <dbReference type="SAM" id="MobiDB-lite"/>
    </source>
</evidence>
<dbReference type="PANTHER" id="PTHR47840:SF3">
    <property type="entry name" value="ZN(II)2CYS6 TRANSCRIPTION FACTOR (EUROFUNG)"/>
    <property type="match status" value="1"/>
</dbReference>
<dbReference type="SUPFAM" id="SSF57701">
    <property type="entry name" value="Zn2/Cys6 DNA-binding domain"/>
    <property type="match status" value="1"/>
</dbReference>
<dbReference type="PROSITE" id="PS50048">
    <property type="entry name" value="ZN2_CY6_FUNGAL_2"/>
    <property type="match status" value="1"/>
</dbReference>
<dbReference type="GO" id="GO:0000981">
    <property type="term" value="F:DNA-binding transcription factor activity, RNA polymerase II-specific"/>
    <property type="evidence" value="ECO:0007669"/>
    <property type="project" value="InterPro"/>
</dbReference>
<dbReference type="OMA" id="LPCMDAC"/>
<protein>
    <recommendedName>
        <fullName evidence="3">Zn(2)-C6 fungal-type domain-containing protein</fullName>
    </recommendedName>
</protein>
<gene>
    <name evidence="4" type="ORF">BAUCODRAFT_464900</name>
</gene>
<evidence type="ECO:0000313" key="4">
    <source>
        <dbReference type="EMBL" id="EMC96144.1"/>
    </source>
</evidence>
<feature type="domain" description="Zn(2)-C6 fungal-type" evidence="3">
    <location>
        <begin position="17"/>
        <end position="49"/>
    </location>
</feature>
<dbReference type="OrthoDB" id="5392779at2759"/>
<proteinExistence type="predicted"/>
<dbReference type="AlphaFoldDB" id="M2NAI4"/>
<dbReference type="STRING" id="717646.M2NAI4"/>